<gene>
    <name evidence="1" type="ORF">CLODIP_2_CD12432</name>
</gene>
<sequence length="152" mass="16689">MAPIWHKIGPNDPVPEDAFVCFEAVSAAQPVIHLARMTYRGNTLVGHVIHGKAYFVYQGEMHTSREFEVLLLNGSNLIWKQADECGHSLKAGTAMGHFGSRVPVCIGKLANLRGAGQVVLGRCSVVKTTYGTVEITDNFEEFSVLCIDENRE</sequence>
<dbReference type="EMBL" id="CADEPI010000018">
    <property type="protein sequence ID" value="CAB3364835.1"/>
    <property type="molecule type" value="Genomic_DNA"/>
</dbReference>
<keyword evidence="2" id="KW-1185">Reference proteome</keyword>
<dbReference type="AlphaFoldDB" id="A0A8S1CA30"/>
<evidence type="ECO:0008006" key="3">
    <source>
        <dbReference type="Google" id="ProtNLM"/>
    </source>
</evidence>
<dbReference type="Pfam" id="PF11901">
    <property type="entry name" value="DM9"/>
    <property type="match status" value="1"/>
</dbReference>
<evidence type="ECO:0000313" key="2">
    <source>
        <dbReference type="Proteomes" id="UP000494165"/>
    </source>
</evidence>
<name>A0A8S1CA30_9INSE</name>
<protein>
    <recommendedName>
        <fullName evidence="3">DUF3421 domain-containing protein</fullName>
    </recommendedName>
</protein>
<evidence type="ECO:0000313" key="1">
    <source>
        <dbReference type="EMBL" id="CAB3364835.1"/>
    </source>
</evidence>
<organism evidence="1 2">
    <name type="scientific">Cloeon dipterum</name>
    <dbReference type="NCBI Taxonomy" id="197152"/>
    <lineage>
        <taxon>Eukaryota</taxon>
        <taxon>Metazoa</taxon>
        <taxon>Ecdysozoa</taxon>
        <taxon>Arthropoda</taxon>
        <taxon>Hexapoda</taxon>
        <taxon>Insecta</taxon>
        <taxon>Pterygota</taxon>
        <taxon>Palaeoptera</taxon>
        <taxon>Ephemeroptera</taxon>
        <taxon>Pisciforma</taxon>
        <taxon>Baetidae</taxon>
        <taxon>Cloeon</taxon>
    </lineage>
</organism>
<reference evidence="1 2" key="1">
    <citation type="submission" date="2020-04" db="EMBL/GenBank/DDBJ databases">
        <authorList>
            <person name="Alioto T."/>
            <person name="Alioto T."/>
            <person name="Gomez Garrido J."/>
        </authorList>
    </citation>
    <scope>NUCLEOTIDE SEQUENCE [LARGE SCALE GENOMIC DNA]</scope>
</reference>
<accession>A0A8S1CA30</accession>
<proteinExistence type="predicted"/>
<dbReference type="InterPro" id="IPR006616">
    <property type="entry name" value="DM9_repeat"/>
</dbReference>
<comment type="caution">
    <text evidence="1">The sequence shown here is derived from an EMBL/GenBank/DDBJ whole genome shotgun (WGS) entry which is preliminary data.</text>
</comment>
<dbReference type="Proteomes" id="UP000494165">
    <property type="component" value="Unassembled WGS sequence"/>
</dbReference>
<dbReference type="SMART" id="SM00696">
    <property type="entry name" value="DM9"/>
    <property type="match status" value="1"/>
</dbReference>